<reference evidence="3 4" key="1">
    <citation type="submission" date="2011-05" db="EMBL/GenBank/DDBJ databases">
        <title>Complete sequence of chromosome 1 of Sphingobium chlorophenolicum L-1.</title>
        <authorList>
            <consortium name="US DOE Joint Genome Institute"/>
            <person name="Lucas S."/>
            <person name="Han J."/>
            <person name="Lapidus A."/>
            <person name="Cheng J.-F."/>
            <person name="Goodwin L."/>
            <person name="Pitluck S."/>
            <person name="Peters L."/>
            <person name="Daligault H."/>
            <person name="Han C."/>
            <person name="Tapia R."/>
            <person name="Land M."/>
            <person name="Hauser L."/>
            <person name="Kyrpides N."/>
            <person name="Ivanova N."/>
            <person name="Pagani I."/>
            <person name="Turner P."/>
            <person name="Copley S."/>
            <person name="Woyke T."/>
        </authorList>
    </citation>
    <scope>NUCLEOTIDE SEQUENCE [LARGE SCALE GENOMIC DNA]</scope>
    <source>
        <strain evidence="3 4">L-1</strain>
    </source>
</reference>
<dbReference type="SUPFAM" id="SSF47616">
    <property type="entry name" value="GST C-terminal domain-like"/>
    <property type="match status" value="1"/>
</dbReference>
<name>F6EWA7_SPHCR</name>
<dbReference type="HOGENOM" id="CLU_011226_0_3_5"/>
<gene>
    <name evidence="3" type="ORF">Sphch_2132</name>
</gene>
<sequence length="228" mass="25554">MIQLYQFTTSPFCEKIRRVLNFKSIPFEVNEVVRNKISEISHISPRGKVPAILDGDTAIWDSTRIAHYLEKRFPNPALIPDDPKLASAVHILEDWADESLFFYEVTMRLSWDQNVDQALPEFLATMPGVPAEQVRALLLEKTRTRTGYQGIGRKSQDEVIEDVVRHLTAIERLVEGGDWLVGSNITIADIAVAAQVGALAYASEVKALLPQYPGVSRWRADVDKLAPA</sequence>
<dbReference type="InterPro" id="IPR040079">
    <property type="entry name" value="Glutathione_S-Trfase"/>
</dbReference>
<protein>
    <submittedName>
        <fullName evidence="3">Glutathione S-transferase domain protein</fullName>
    </submittedName>
</protein>
<feature type="domain" description="GST N-terminal" evidence="1">
    <location>
        <begin position="1"/>
        <end position="77"/>
    </location>
</feature>
<dbReference type="RefSeq" id="WP_013848045.1">
    <property type="nucleotide sequence ID" value="NC_015593.1"/>
</dbReference>
<dbReference type="Pfam" id="PF13410">
    <property type="entry name" value="GST_C_2"/>
    <property type="match status" value="1"/>
</dbReference>
<dbReference type="SFLD" id="SFLDS00019">
    <property type="entry name" value="Glutathione_Transferase_(cytos"/>
    <property type="match status" value="1"/>
</dbReference>
<proteinExistence type="predicted"/>
<dbReference type="PROSITE" id="PS50405">
    <property type="entry name" value="GST_CTER"/>
    <property type="match status" value="1"/>
</dbReference>
<dbReference type="KEGG" id="sch:Sphch_2132"/>
<dbReference type="GO" id="GO:0004364">
    <property type="term" value="F:glutathione transferase activity"/>
    <property type="evidence" value="ECO:0007669"/>
    <property type="project" value="TreeGrafter"/>
</dbReference>
<evidence type="ECO:0000313" key="4">
    <source>
        <dbReference type="Proteomes" id="UP000007150"/>
    </source>
</evidence>
<dbReference type="Gene3D" id="1.20.1050.10">
    <property type="match status" value="1"/>
</dbReference>
<dbReference type="Pfam" id="PF13417">
    <property type="entry name" value="GST_N_3"/>
    <property type="match status" value="1"/>
</dbReference>
<dbReference type="PROSITE" id="PS51354">
    <property type="entry name" value="GLUTAREDOXIN_2"/>
    <property type="match status" value="1"/>
</dbReference>
<organism evidence="3 4">
    <name type="scientific">Sphingobium chlorophenolicum L-1</name>
    <dbReference type="NCBI Taxonomy" id="690566"/>
    <lineage>
        <taxon>Bacteria</taxon>
        <taxon>Pseudomonadati</taxon>
        <taxon>Pseudomonadota</taxon>
        <taxon>Alphaproteobacteria</taxon>
        <taxon>Sphingomonadales</taxon>
        <taxon>Sphingomonadaceae</taxon>
        <taxon>Sphingobium</taxon>
    </lineage>
</organism>
<dbReference type="AlphaFoldDB" id="F6EWA7"/>
<dbReference type="EMBL" id="CP002798">
    <property type="protein sequence ID" value="AEG49801.1"/>
    <property type="molecule type" value="Genomic_DNA"/>
</dbReference>
<dbReference type="SUPFAM" id="SSF52833">
    <property type="entry name" value="Thioredoxin-like"/>
    <property type="match status" value="1"/>
</dbReference>
<dbReference type="CDD" id="cd00570">
    <property type="entry name" value="GST_N_family"/>
    <property type="match status" value="1"/>
</dbReference>
<dbReference type="Gene3D" id="3.40.30.10">
    <property type="entry name" value="Glutaredoxin"/>
    <property type="match status" value="1"/>
</dbReference>
<evidence type="ECO:0000259" key="1">
    <source>
        <dbReference type="PROSITE" id="PS50404"/>
    </source>
</evidence>
<dbReference type="GO" id="GO:0016034">
    <property type="term" value="F:maleylacetoacetate isomerase activity"/>
    <property type="evidence" value="ECO:0007669"/>
    <property type="project" value="TreeGrafter"/>
</dbReference>
<dbReference type="GO" id="GO:0006559">
    <property type="term" value="P:L-phenylalanine catabolic process"/>
    <property type="evidence" value="ECO:0007669"/>
    <property type="project" value="TreeGrafter"/>
</dbReference>
<dbReference type="PANTHER" id="PTHR42673">
    <property type="entry name" value="MALEYLACETOACETATE ISOMERASE"/>
    <property type="match status" value="1"/>
</dbReference>
<dbReference type="InterPro" id="IPR010987">
    <property type="entry name" value="Glutathione-S-Trfase_C-like"/>
</dbReference>
<dbReference type="PROSITE" id="PS50404">
    <property type="entry name" value="GST_NTER"/>
    <property type="match status" value="1"/>
</dbReference>
<dbReference type="PANTHER" id="PTHR42673:SF4">
    <property type="entry name" value="MALEYLACETOACETATE ISOMERASE"/>
    <property type="match status" value="1"/>
</dbReference>
<dbReference type="CDD" id="cd00299">
    <property type="entry name" value="GST_C_family"/>
    <property type="match status" value="1"/>
</dbReference>
<feature type="domain" description="GST C-terminal" evidence="2">
    <location>
        <begin position="82"/>
        <end position="228"/>
    </location>
</feature>
<evidence type="ECO:0000259" key="2">
    <source>
        <dbReference type="PROSITE" id="PS50405"/>
    </source>
</evidence>
<dbReference type="InterPro" id="IPR036282">
    <property type="entry name" value="Glutathione-S-Trfase_C_sf"/>
</dbReference>
<dbReference type="SFLD" id="SFLDG00358">
    <property type="entry name" value="Main_(cytGST)"/>
    <property type="match status" value="1"/>
</dbReference>
<keyword evidence="3" id="KW-0808">Transferase</keyword>
<dbReference type="InterPro" id="IPR036249">
    <property type="entry name" value="Thioredoxin-like_sf"/>
</dbReference>
<accession>F6EWA7</accession>
<dbReference type="GO" id="GO:0006749">
    <property type="term" value="P:glutathione metabolic process"/>
    <property type="evidence" value="ECO:0007669"/>
    <property type="project" value="TreeGrafter"/>
</dbReference>
<keyword evidence="4" id="KW-1185">Reference proteome</keyword>
<evidence type="ECO:0000313" key="3">
    <source>
        <dbReference type="EMBL" id="AEG49801.1"/>
    </source>
</evidence>
<dbReference type="Proteomes" id="UP000007150">
    <property type="component" value="Chromosome 1"/>
</dbReference>
<dbReference type="STRING" id="690566.Sphch_2132"/>
<dbReference type="InterPro" id="IPR004045">
    <property type="entry name" value="Glutathione_S-Trfase_N"/>
</dbReference>